<dbReference type="OMA" id="CARVFTK"/>
<comment type="caution">
    <text evidence="1">The sequence shown here is derived from an EMBL/GenBank/DDBJ whole genome shotgun (WGS) entry which is preliminary data.</text>
</comment>
<dbReference type="Proteomes" id="UP000688137">
    <property type="component" value="Unassembled WGS sequence"/>
</dbReference>
<dbReference type="EMBL" id="CAJJDM010000009">
    <property type="protein sequence ID" value="CAD8047680.1"/>
    <property type="molecule type" value="Genomic_DNA"/>
</dbReference>
<organism evidence="1 2">
    <name type="scientific">Paramecium primaurelia</name>
    <dbReference type="NCBI Taxonomy" id="5886"/>
    <lineage>
        <taxon>Eukaryota</taxon>
        <taxon>Sar</taxon>
        <taxon>Alveolata</taxon>
        <taxon>Ciliophora</taxon>
        <taxon>Intramacronucleata</taxon>
        <taxon>Oligohymenophorea</taxon>
        <taxon>Peniculida</taxon>
        <taxon>Parameciidae</taxon>
        <taxon>Paramecium</taxon>
    </lineage>
</organism>
<evidence type="ECO:0000313" key="2">
    <source>
        <dbReference type="Proteomes" id="UP000688137"/>
    </source>
</evidence>
<reference evidence="1" key="1">
    <citation type="submission" date="2021-01" db="EMBL/GenBank/DDBJ databases">
        <authorList>
            <consortium name="Genoscope - CEA"/>
            <person name="William W."/>
        </authorList>
    </citation>
    <scope>NUCLEOTIDE SEQUENCE</scope>
</reference>
<gene>
    <name evidence="1" type="ORF">PPRIM_AZ9-3.1.T0120015</name>
</gene>
<name>A0A8S1K477_PARPR</name>
<keyword evidence="2" id="KW-1185">Reference proteome</keyword>
<accession>A0A8S1K477</accession>
<evidence type="ECO:0000313" key="1">
    <source>
        <dbReference type="EMBL" id="CAD8047680.1"/>
    </source>
</evidence>
<dbReference type="AlphaFoldDB" id="A0A8S1K477"/>
<protein>
    <submittedName>
        <fullName evidence="1">Uncharacterized protein</fullName>
    </submittedName>
</protein>
<proteinExistence type="predicted"/>
<sequence length="156" mass="17293">MNRIANGVIGLALKNQVYFSTAKKAKMELTIRTPYKTILDKFDGFSRIVAKTNEAALIIQNRTPAAVYILPPGPLKIKFTQDVKGVTGDFLHLGGYVFVNPDNTCEINLMDLVDRKEAKVDQFDKADVKDADTVAGRYAGKIRRAAQRTFIKKATA</sequence>